<evidence type="ECO:0000256" key="1">
    <source>
        <dbReference type="ARBA" id="ARBA00023015"/>
    </source>
</evidence>
<dbReference type="HOGENOM" id="CLU_000445_88_6_9"/>
<keyword evidence="2 5" id="KW-0238">DNA-binding</keyword>
<dbReference type="SUPFAM" id="SSF46689">
    <property type="entry name" value="Homeodomain-like"/>
    <property type="match status" value="2"/>
</dbReference>
<accession>I5ATK8</accession>
<proteinExistence type="predicted"/>
<dbReference type="InterPro" id="IPR003313">
    <property type="entry name" value="AraC-bd"/>
</dbReference>
<dbReference type="Pfam" id="PF12833">
    <property type="entry name" value="HTH_18"/>
    <property type="match status" value="1"/>
</dbReference>
<dbReference type="Gene3D" id="1.10.10.60">
    <property type="entry name" value="Homeodomain-like"/>
    <property type="match status" value="1"/>
</dbReference>
<organism evidence="5 6">
    <name type="scientific">Eubacterium cellulosolvens (strain ATCC 43171 / JCM 9499 / 6)</name>
    <name type="common">Cillobacterium cellulosolvens</name>
    <dbReference type="NCBI Taxonomy" id="633697"/>
    <lineage>
        <taxon>Bacteria</taxon>
        <taxon>Bacillati</taxon>
        <taxon>Bacillota</taxon>
        <taxon>Clostridia</taxon>
        <taxon>Eubacteriales</taxon>
        <taxon>Eubacteriaceae</taxon>
        <taxon>Eubacterium</taxon>
    </lineage>
</organism>
<evidence type="ECO:0000256" key="3">
    <source>
        <dbReference type="ARBA" id="ARBA00023163"/>
    </source>
</evidence>
<keyword evidence="6" id="KW-1185">Reference proteome</keyword>
<dbReference type="Gene3D" id="2.60.120.280">
    <property type="entry name" value="Regulatory protein AraC"/>
    <property type="match status" value="1"/>
</dbReference>
<evidence type="ECO:0000256" key="2">
    <source>
        <dbReference type="ARBA" id="ARBA00023125"/>
    </source>
</evidence>
<dbReference type="InterPro" id="IPR009057">
    <property type="entry name" value="Homeodomain-like_sf"/>
</dbReference>
<feature type="domain" description="HTH araC/xylS-type" evidence="4">
    <location>
        <begin position="176"/>
        <end position="274"/>
    </location>
</feature>
<evidence type="ECO:0000313" key="5">
    <source>
        <dbReference type="EMBL" id="EIM57131.1"/>
    </source>
</evidence>
<dbReference type="eggNOG" id="COG2207">
    <property type="taxonomic scope" value="Bacteria"/>
</dbReference>
<dbReference type="PROSITE" id="PS01124">
    <property type="entry name" value="HTH_ARAC_FAMILY_2"/>
    <property type="match status" value="1"/>
</dbReference>
<dbReference type="InterPro" id="IPR018060">
    <property type="entry name" value="HTH_AraC"/>
</dbReference>
<sequence>MPEPFKQSYKVDQKSMVSLSVCNVGQQKCLPGYTWGPGVRDHYLIHYITGGHGTYATGGRTYELSAGDIFLAFPDTEIMYRASDDDPWTYEWVGFNGTDASAIISRTDLGTKRPVLHSVSYGDELREHLLRIIRAFGNTFQSAVEMTGELYLLLYILVSNSETPDIQGSNASEDVRRAIEYISAHYSYGITVEDIASYIGVSRSTLFREFRKEGYPSPKEYLDRFRIDRAGVLLADTRLPIGAVATSVGYDNGPYFSKAFRRYMKTTPSGFRKRKTSP</sequence>
<dbReference type="STRING" id="633697.EubceDRAFT1_1318"/>
<evidence type="ECO:0000259" key="4">
    <source>
        <dbReference type="PROSITE" id="PS01124"/>
    </source>
</evidence>
<reference evidence="5 6" key="1">
    <citation type="submission" date="2010-08" db="EMBL/GenBank/DDBJ databases">
        <authorList>
            <consortium name="US DOE Joint Genome Institute (JGI-PGF)"/>
            <person name="Lucas S."/>
            <person name="Copeland A."/>
            <person name="Lapidus A."/>
            <person name="Cheng J.-F."/>
            <person name="Bruce D."/>
            <person name="Goodwin L."/>
            <person name="Pitluck S."/>
            <person name="Land M.L."/>
            <person name="Hauser L."/>
            <person name="Chang Y.-J."/>
            <person name="Anderson I.J."/>
            <person name="Johnson E."/>
            <person name="Mulhopadhyay B."/>
            <person name="Kyrpides N."/>
            <person name="Woyke T.J."/>
        </authorList>
    </citation>
    <scope>NUCLEOTIDE SEQUENCE [LARGE SCALE GENOMIC DNA]</scope>
    <source>
        <strain evidence="5 6">6</strain>
    </source>
</reference>
<name>I5ATK8_EUBC6</name>
<dbReference type="GO" id="GO:0043565">
    <property type="term" value="F:sequence-specific DNA binding"/>
    <property type="evidence" value="ECO:0007669"/>
    <property type="project" value="InterPro"/>
</dbReference>
<dbReference type="CDD" id="cd06986">
    <property type="entry name" value="cupin_MmsR-like_N"/>
    <property type="match status" value="1"/>
</dbReference>
<dbReference type="PANTHER" id="PTHR43280:SF2">
    <property type="entry name" value="HTH-TYPE TRANSCRIPTIONAL REGULATOR EXSA"/>
    <property type="match status" value="1"/>
</dbReference>
<dbReference type="InterPro" id="IPR037923">
    <property type="entry name" value="HTH-like"/>
</dbReference>
<evidence type="ECO:0000313" key="6">
    <source>
        <dbReference type="Proteomes" id="UP000005753"/>
    </source>
</evidence>
<dbReference type="PANTHER" id="PTHR43280">
    <property type="entry name" value="ARAC-FAMILY TRANSCRIPTIONAL REGULATOR"/>
    <property type="match status" value="1"/>
</dbReference>
<reference evidence="5 6" key="2">
    <citation type="submission" date="2012-02" db="EMBL/GenBank/DDBJ databases">
        <title>Improved High-Quality Draft sequence of Eubacterium cellulosolvens 6.</title>
        <authorList>
            <consortium name="US DOE Joint Genome Institute"/>
            <person name="Lucas S."/>
            <person name="Han J."/>
            <person name="Lapidus A."/>
            <person name="Cheng J.-F."/>
            <person name="Goodwin L."/>
            <person name="Pitluck S."/>
            <person name="Peters L."/>
            <person name="Mikhailova N."/>
            <person name="Gu W."/>
            <person name="Detter J.C."/>
            <person name="Han C."/>
            <person name="Tapia R."/>
            <person name="Land M."/>
            <person name="Hauser L."/>
            <person name="Kyrpides N."/>
            <person name="Ivanova N."/>
            <person name="Pagani I."/>
            <person name="Johnson E."/>
            <person name="Mukhopadhyay B."/>
            <person name="Anderson I."/>
            <person name="Woyke T."/>
        </authorList>
    </citation>
    <scope>NUCLEOTIDE SEQUENCE [LARGE SCALE GENOMIC DNA]</scope>
    <source>
        <strain evidence="5 6">6</strain>
    </source>
</reference>
<dbReference type="AlphaFoldDB" id="I5ATK8"/>
<dbReference type="Proteomes" id="UP000005753">
    <property type="component" value="Chromosome"/>
</dbReference>
<dbReference type="Pfam" id="PF02311">
    <property type="entry name" value="AraC_binding"/>
    <property type="match status" value="1"/>
</dbReference>
<dbReference type="SMART" id="SM00342">
    <property type="entry name" value="HTH_ARAC"/>
    <property type="match status" value="1"/>
</dbReference>
<dbReference type="SUPFAM" id="SSF51215">
    <property type="entry name" value="Regulatory protein AraC"/>
    <property type="match status" value="1"/>
</dbReference>
<gene>
    <name evidence="5" type="ORF">EubceDRAFT1_1318</name>
</gene>
<protein>
    <submittedName>
        <fullName evidence="5">DNA-binding domain-containing protein, AraC-type</fullName>
    </submittedName>
</protein>
<dbReference type="GO" id="GO:0003700">
    <property type="term" value="F:DNA-binding transcription factor activity"/>
    <property type="evidence" value="ECO:0007669"/>
    <property type="project" value="InterPro"/>
</dbReference>
<keyword evidence="3" id="KW-0804">Transcription</keyword>
<dbReference type="EMBL" id="CM001487">
    <property type="protein sequence ID" value="EIM57131.1"/>
    <property type="molecule type" value="Genomic_DNA"/>
</dbReference>
<keyword evidence="1" id="KW-0805">Transcription regulation</keyword>
<dbReference type="OrthoDB" id="9813413at2"/>